<dbReference type="VEuPathDB" id="TriTrypDB:BSAL_24215"/>
<keyword evidence="10" id="KW-1185">Reference proteome</keyword>
<feature type="domain" description="TLC" evidence="8">
    <location>
        <begin position="92"/>
        <end position="301"/>
    </location>
</feature>
<sequence length="339" mass="39104">MAQYAQYGLEAAANIPENAILANWLDPWPSPFHKAVEMSGYGGIGIDWPHFFNLFYTSIPMFIVFTILSLILKKRVFPRLGVALGISKTNKKKQRKFANQLWLFCFYTGNAMLGYIAQHDKKWFAVPLTFDNVREMFVGFPTDPEPIFVLYYSTSFAFYTSELVSLFIETKRSDFMEYVVHHIATIILFVMSWAGHDHPMGSYVIFLHDASDIFLCLAKSLHYVNMEFAVNTCFAIFISGFVLFRFYCLPTVLIGCFYISPVMRKAAVNFYVLAMLLFFVLQLLHVFWFYLILRIILRLFNGVKGDARSDSDNDAVDKAKKKEIKEKSEGKTPDPKKKQ</sequence>
<dbReference type="InterPro" id="IPR016439">
    <property type="entry name" value="Lag1/Lac1-like"/>
</dbReference>
<comment type="subcellular location">
    <subcellularLocation>
        <location evidence="1">Membrane</location>
        <topology evidence="1">Multi-pass membrane protein</topology>
    </subcellularLocation>
</comment>
<evidence type="ECO:0000256" key="5">
    <source>
        <dbReference type="PROSITE-ProRule" id="PRU00205"/>
    </source>
</evidence>
<dbReference type="Proteomes" id="UP000051952">
    <property type="component" value="Unassembled WGS sequence"/>
</dbReference>
<protein>
    <submittedName>
        <fullName evidence="9">Transmembrane protein, putative</fullName>
    </submittedName>
</protein>
<evidence type="ECO:0000256" key="6">
    <source>
        <dbReference type="SAM" id="MobiDB-lite"/>
    </source>
</evidence>
<evidence type="ECO:0000256" key="1">
    <source>
        <dbReference type="ARBA" id="ARBA00004141"/>
    </source>
</evidence>
<proteinExistence type="predicted"/>
<dbReference type="PIRSF" id="PIRSF005225">
    <property type="entry name" value="LAG1_LAC1"/>
    <property type="match status" value="1"/>
</dbReference>
<dbReference type="OrthoDB" id="537032at2759"/>
<dbReference type="InterPro" id="IPR006634">
    <property type="entry name" value="TLC-dom"/>
</dbReference>
<dbReference type="GO" id="GO:0016020">
    <property type="term" value="C:membrane"/>
    <property type="evidence" value="ECO:0007669"/>
    <property type="project" value="UniProtKB-SubCell"/>
</dbReference>
<dbReference type="OMA" id="THAAEFK"/>
<accession>A0A0S4JIF1</accession>
<feature type="region of interest" description="Disordered" evidence="6">
    <location>
        <begin position="306"/>
        <end position="339"/>
    </location>
</feature>
<evidence type="ECO:0000256" key="7">
    <source>
        <dbReference type="SAM" id="Phobius"/>
    </source>
</evidence>
<gene>
    <name evidence="9" type="ORF">BSAL_24215</name>
</gene>
<feature type="transmembrane region" description="Helical" evidence="7">
    <location>
        <begin position="51"/>
        <end position="72"/>
    </location>
</feature>
<keyword evidence="3 7" id="KW-1133">Transmembrane helix</keyword>
<dbReference type="Pfam" id="PF03798">
    <property type="entry name" value="TRAM_LAG1_CLN8"/>
    <property type="match status" value="1"/>
</dbReference>
<dbReference type="GO" id="GO:0050291">
    <property type="term" value="F:sphingosine N-acyltransferase activity"/>
    <property type="evidence" value="ECO:0007669"/>
    <property type="project" value="InterPro"/>
</dbReference>
<dbReference type="SMART" id="SM00724">
    <property type="entry name" value="TLC"/>
    <property type="match status" value="1"/>
</dbReference>
<feature type="transmembrane region" description="Helical" evidence="7">
    <location>
        <begin position="101"/>
        <end position="118"/>
    </location>
</feature>
<dbReference type="PROSITE" id="PS50922">
    <property type="entry name" value="TLC"/>
    <property type="match status" value="1"/>
</dbReference>
<dbReference type="PANTHER" id="PTHR12560">
    <property type="entry name" value="LONGEVITY ASSURANCE FACTOR 1 LAG1"/>
    <property type="match status" value="1"/>
</dbReference>
<evidence type="ECO:0000313" key="9">
    <source>
        <dbReference type="EMBL" id="CUG89948.1"/>
    </source>
</evidence>
<dbReference type="EMBL" id="CYKH01001780">
    <property type="protein sequence ID" value="CUG89948.1"/>
    <property type="molecule type" value="Genomic_DNA"/>
</dbReference>
<evidence type="ECO:0000313" key="10">
    <source>
        <dbReference type="Proteomes" id="UP000051952"/>
    </source>
</evidence>
<dbReference type="AlphaFoldDB" id="A0A0S4JIF1"/>
<reference evidence="10" key="1">
    <citation type="submission" date="2015-09" db="EMBL/GenBank/DDBJ databases">
        <authorList>
            <consortium name="Pathogen Informatics"/>
        </authorList>
    </citation>
    <scope>NUCLEOTIDE SEQUENCE [LARGE SCALE GENOMIC DNA]</scope>
    <source>
        <strain evidence="10">Lake Konstanz</strain>
    </source>
</reference>
<feature type="transmembrane region" description="Helical" evidence="7">
    <location>
        <begin position="266"/>
        <end position="291"/>
    </location>
</feature>
<feature type="transmembrane region" description="Helical" evidence="7">
    <location>
        <begin position="149"/>
        <end position="168"/>
    </location>
</feature>
<keyword evidence="4 5" id="KW-0472">Membrane</keyword>
<organism evidence="9 10">
    <name type="scientific">Bodo saltans</name>
    <name type="common">Flagellated protozoan</name>
    <dbReference type="NCBI Taxonomy" id="75058"/>
    <lineage>
        <taxon>Eukaryota</taxon>
        <taxon>Discoba</taxon>
        <taxon>Euglenozoa</taxon>
        <taxon>Kinetoplastea</taxon>
        <taxon>Metakinetoplastina</taxon>
        <taxon>Eubodonida</taxon>
        <taxon>Bodonidae</taxon>
        <taxon>Bodo</taxon>
    </lineage>
</organism>
<dbReference type="GO" id="GO:0005783">
    <property type="term" value="C:endoplasmic reticulum"/>
    <property type="evidence" value="ECO:0007669"/>
    <property type="project" value="TreeGrafter"/>
</dbReference>
<feature type="transmembrane region" description="Helical" evidence="7">
    <location>
        <begin position="233"/>
        <end position="260"/>
    </location>
</feature>
<evidence type="ECO:0000256" key="2">
    <source>
        <dbReference type="ARBA" id="ARBA00022692"/>
    </source>
</evidence>
<dbReference type="GO" id="GO:0046513">
    <property type="term" value="P:ceramide biosynthetic process"/>
    <property type="evidence" value="ECO:0007669"/>
    <property type="project" value="InterPro"/>
</dbReference>
<evidence type="ECO:0000256" key="4">
    <source>
        <dbReference type="ARBA" id="ARBA00023136"/>
    </source>
</evidence>
<evidence type="ECO:0000256" key="3">
    <source>
        <dbReference type="ARBA" id="ARBA00022989"/>
    </source>
</evidence>
<feature type="transmembrane region" description="Helical" evidence="7">
    <location>
        <begin position="175"/>
        <end position="194"/>
    </location>
</feature>
<name>A0A0S4JIF1_BODSA</name>
<dbReference type="PANTHER" id="PTHR12560:SF0">
    <property type="entry name" value="LD18904P"/>
    <property type="match status" value="1"/>
</dbReference>
<keyword evidence="2 5" id="KW-0812">Transmembrane</keyword>
<evidence type="ECO:0000259" key="8">
    <source>
        <dbReference type="PROSITE" id="PS50922"/>
    </source>
</evidence>